<reference evidence="1" key="2">
    <citation type="submission" date="2023-02" db="EMBL/GenBank/DDBJ databases">
        <authorList>
            <consortium name="DOE Joint Genome Institute"/>
            <person name="Mondo S.J."/>
            <person name="Chang Y."/>
            <person name="Wang Y."/>
            <person name="Ahrendt S."/>
            <person name="Andreopoulos W."/>
            <person name="Barry K."/>
            <person name="Beard J."/>
            <person name="Benny G.L."/>
            <person name="Blankenship S."/>
            <person name="Bonito G."/>
            <person name="Cuomo C."/>
            <person name="Desiro A."/>
            <person name="Gervers K.A."/>
            <person name="Hundley H."/>
            <person name="Kuo A."/>
            <person name="LaButti K."/>
            <person name="Lang B.F."/>
            <person name="Lipzen A."/>
            <person name="O'Donnell K."/>
            <person name="Pangilinan J."/>
            <person name="Reynolds N."/>
            <person name="Sandor L."/>
            <person name="Smith M.W."/>
            <person name="Tsang A."/>
            <person name="Grigoriev I.V."/>
            <person name="Stajich J.E."/>
            <person name="Spatafora J.W."/>
        </authorList>
    </citation>
    <scope>NUCLEOTIDE SEQUENCE</scope>
    <source>
        <strain evidence="1">RSA 2281</strain>
    </source>
</reference>
<accession>A0AAD5KEC0</accession>
<protein>
    <submittedName>
        <fullName evidence="1">Uncharacterized protein</fullName>
    </submittedName>
</protein>
<comment type="caution">
    <text evidence="1">The sequence shown here is derived from an EMBL/GenBank/DDBJ whole genome shotgun (WGS) entry which is preliminary data.</text>
</comment>
<dbReference type="AlphaFoldDB" id="A0AAD5KEC0"/>
<evidence type="ECO:0000313" key="1">
    <source>
        <dbReference type="EMBL" id="KAI9268333.1"/>
    </source>
</evidence>
<evidence type="ECO:0000313" key="2">
    <source>
        <dbReference type="Proteomes" id="UP001209540"/>
    </source>
</evidence>
<organism evidence="1 2">
    <name type="scientific">Phascolomyces articulosus</name>
    <dbReference type="NCBI Taxonomy" id="60185"/>
    <lineage>
        <taxon>Eukaryota</taxon>
        <taxon>Fungi</taxon>
        <taxon>Fungi incertae sedis</taxon>
        <taxon>Mucoromycota</taxon>
        <taxon>Mucoromycotina</taxon>
        <taxon>Mucoromycetes</taxon>
        <taxon>Mucorales</taxon>
        <taxon>Lichtheimiaceae</taxon>
        <taxon>Phascolomyces</taxon>
    </lineage>
</organism>
<gene>
    <name evidence="1" type="ORF">BDA99DRAFT_535843</name>
</gene>
<name>A0AAD5KEC0_9FUNG</name>
<dbReference type="EMBL" id="JAIXMP010000009">
    <property type="protein sequence ID" value="KAI9268333.1"/>
    <property type="molecule type" value="Genomic_DNA"/>
</dbReference>
<sequence length="245" mass="28244">MPLNITFKEEVNIISDWRSCGLQKWSIHQSGGHAPYCVPTASQVEKSAQVLLSSDDVYVQLVSNHDLRATDLQGVCAVEQGILQVMHLSGFYQLHVEHLEMAERFLSEKKKLLARVKLDEETNEWDATKTILSYQSIATENQDQFALDYSQRLNDSIFTTFAPSNMKCNEDTLMHNSLHSPLNWLFGCDNRLQCDWEKNKDDLPDFTGYFTEYRKHFDIFVVEVKKPGVIARVQHCIPQYHSDIL</sequence>
<reference evidence="1" key="1">
    <citation type="journal article" date="2022" name="IScience">
        <title>Evolution of zygomycete secretomes and the origins of terrestrial fungal ecologies.</title>
        <authorList>
            <person name="Chang Y."/>
            <person name="Wang Y."/>
            <person name="Mondo S."/>
            <person name="Ahrendt S."/>
            <person name="Andreopoulos W."/>
            <person name="Barry K."/>
            <person name="Beard J."/>
            <person name="Benny G.L."/>
            <person name="Blankenship S."/>
            <person name="Bonito G."/>
            <person name="Cuomo C."/>
            <person name="Desiro A."/>
            <person name="Gervers K.A."/>
            <person name="Hundley H."/>
            <person name="Kuo A."/>
            <person name="LaButti K."/>
            <person name="Lang B.F."/>
            <person name="Lipzen A."/>
            <person name="O'Donnell K."/>
            <person name="Pangilinan J."/>
            <person name="Reynolds N."/>
            <person name="Sandor L."/>
            <person name="Smith M.E."/>
            <person name="Tsang A."/>
            <person name="Grigoriev I.V."/>
            <person name="Stajich J.E."/>
            <person name="Spatafora J.W."/>
        </authorList>
    </citation>
    <scope>NUCLEOTIDE SEQUENCE</scope>
    <source>
        <strain evidence="1">RSA 2281</strain>
    </source>
</reference>
<dbReference type="Proteomes" id="UP001209540">
    <property type="component" value="Unassembled WGS sequence"/>
</dbReference>
<keyword evidence="2" id="KW-1185">Reference proteome</keyword>
<proteinExistence type="predicted"/>